<evidence type="ECO:0000256" key="2">
    <source>
        <dbReference type="ARBA" id="ARBA00022448"/>
    </source>
</evidence>
<comment type="subcellular location">
    <subcellularLocation>
        <location evidence="1">Cell membrane</location>
        <topology evidence="1">Multi-pass membrane protein</topology>
    </subcellularLocation>
</comment>
<feature type="transmembrane region" description="Helical" evidence="8">
    <location>
        <begin position="477"/>
        <end position="505"/>
    </location>
</feature>
<feature type="transmembrane region" description="Helical" evidence="8">
    <location>
        <begin position="418"/>
        <end position="440"/>
    </location>
</feature>
<evidence type="ECO:0000313" key="10">
    <source>
        <dbReference type="Proteomes" id="UP000799772"/>
    </source>
</evidence>
<reference evidence="9" key="1">
    <citation type="journal article" date="2020" name="Stud. Mycol.">
        <title>101 Dothideomycetes genomes: a test case for predicting lifestyles and emergence of pathogens.</title>
        <authorList>
            <person name="Haridas S."/>
            <person name="Albert R."/>
            <person name="Binder M."/>
            <person name="Bloem J."/>
            <person name="Labutti K."/>
            <person name="Salamov A."/>
            <person name="Andreopoulos B."/>
            <person name="Baker S."/>
            <person name="Barry K."/>
            <person name="Bills G."/>
            <person name="Bluhm B."/>
            <person name="Cannon C."/>
            <person name="Castanera R."/>
            <person name="Culley D."/>
            <person name="Daum C."/>
            <person name="Ezra D."/>
            <person name="Gonzalez J."/>
            <person name="Henrissat B."/>
            <person name="Kuo A."/>
            <person name="Liang C."/>
            <person name="Lipzen A."/>
            <person name="Lutzoni F."/>
            <person name="Magnuson J."/>
            <person name="Mondo S."/>
            <person name="Nolan M."/>
            <person name="Ohm R."/>
            <person name="Pangilinan J."/>
            <person name="Park H.-J."/>
            <person name="Ramirez L."/>
            <person name="Alfaro M."/>
            <person name="Sun H."/>
            <person name="Tritt A."/>
            <person name="Yoshinaga Y."/>
            <person name="Zwiers L.-H."/>
            <person name="Turgeon B."/>
            <person name="Goodwin S."/>
            <person name="Spatafora J."/>
            <person name="Crous P."/>
            <person name="Grigoriev I."/>
        </authorList>
    </citation>
    <scope>NUCLEOTIDE SEQUENCE</scope>
    <source>
        <strain evidence="9">CBS 133067</strain>
    </source>
</reference>
<dbReference type="Proteomes" id="UP000799772">
    <property type="component" value="Unassembled WGS sequence"/>
</dbReference>
<keyword evidence="6 8" id="KW-0472">Membrane</keyword>
<dbReference type="PANTHER" id="PTHR43549:SF2">
    <property type="entry name" value="MULTIDRUG RESISTANCE PROTEIN NORM-RELATED"/>
    <property type="match status" value="1"/>
</dbReference>
<feature type="transmembrane region" description="Helical" evidence="8">
    <location>
        <begin position="447"/>
        <end position="465"/>
    </location>
</feature>
<keyword evidence="2" id="KW-0813">Transport</keyword>
<keyword evidence="4 8" id="KW-0812">Transmembrane</keyword>
<evidence type="ECO:0000256" key="6">
    <source>
        <dbReference type="ARBA" id="ARBA00023136"/>
    </source>
</evidence>
<proteinExistence type="predicted"/>
<dbReference type="PANTHER" id="PTHR43549">
    <property type="entry name" value="MULTIDRUG RESISTANCE PROTEIN YPNP-RELATED"/>
    <property type="match status" value="1"/>
</dbReference>
<gene>
    <name evidence="9" type="ORF">NA57DRAFT_72246</name>
</gene>
<feature type="region of interest" description="Disordered" evidence="7">
    <location>
        <begin position="1"/>
        <end position="27"/>
    </location>
</feature>
<organism evidence="9 10">
    <name type="scientific">Rhizodiscina lignyota</name>
    <dbReference type="NCBI Taxonomy" id="1504668"/>
    <lineage>
        <taxon>Eukaryota</taxon>
        <taxon>Fungi</taxon>
        <taxon>Dikarya</taxon>
        <taxon>Ascomycota</taxon>
        <taxon>Pezizomycotina</taxon>
        <taxon>Dothideomycetes</taxon>
        <taxon>Pleosporomycetidae</taxon>
        <taxon>Aulographales</taxon>
        <taxon>Rhizodiscinaceae</taxon>
        <taxon>Rhizodiscina</taxon>
    </lineage>
</organism>
<evidence type="ECO:0000256" key="3">
    <source>
        <dbReference type="ARBA" id="ARBA00022475"/>
    </source>
</evidence>
<feature type="transmembrane region" description="Helical" evidence="8">
    <location>
        <begin position="299"/>
        <end position="321"/>
    </location>
</feature>
<feature type="transmembrane region" description="Helical" evidence="8">
    <location>
        <begin position="50"/>
        <end position="70"/>
    </location>
</feature>
<feature type="transmembrane region" description="Helical" evidence="8">
    <location>
        <begin position="130"/>
        <end position="152"/>
    </location>
</feature>
<sequence length="518" mass="57351">MLPKNDIQVEDRGIEQPDEATQPFEDVDERDGTWKTWWTRLPAYIHRDSYFGALLFNLAAFTLPALYATLSKLWVANIDASLVATTDAYTYVGVVAEVLNEGLPRAAWVTIGDKSSRSLGQRLQLTHTLILVQSILGLVMSVAFVGAASTFAKGFVPAQIRQASLTYVRISAFSSLSSAIETAVATATRALDKPDVPLMISSVKFAVNIVLDLLIISKFHVGSFKPTVNMQGGNQLACNMTSALVGLAYFLYSNSFKFSKSEERERGPRISLSPSLHALKILARPGLITLAESAIRNALYLWLVSTIVAMGTDYATAWGVFNTIRWGLVMVPVQSLEATSLTFIGHTWGEWRRSIGNARSPRASWPTMRALLKPAVISLIVALVVEIPLCLFLSLFGARPFAYYLSNSDAVAKITGHMWRTIDWCYIFYAMSTQLATVLLATRPKWYLYQSLASNLLYVLPWAIVCQVKDLNPDNAWTYQSVVFGGSLVFSFFDVLLVDAIWVWVLKSGRAKLEAFHG</sequence>
<name>A0A9P4MA26_9PEZI</name>
<evidence type="ECO:0000256" key="5">
    <source>
        <dbReference type="ARBA" id="ARBA00022989"/>
    </source>
</evidence>
<evidence type="ECO:0000256" key="1">
    <source>
        <dbReference type="ARBA" id="ARBA00004651"/>
    </source>
</evidence>
<keyword evidence="5 8" id="KW-1133">Transmembrane helix</keyword>
<evidence type="ECO:0000256" key="4">
    <source>
        <dbReference type="ARBA" id="ARBA00022692"/>
    </source>
</evidence>
<dbReference type="InterPro" id="IPR052031">
    <property type="entry name" value="Membrane_Transporter-Flippase"/>
</dbReference>
<dbReference type="OrthoDB" id="2119662at2759"/>
<dbReference type="GO" id="GO:0005886">
    <property type="term" value="C:plasma membrane"/>
    <property type="evidence" value="ECO:0007669"/>
    <property type="project" value="UniProtKB-SubCell"/>
</dbReference>
<evidence type="ECO:0000256" key="7">
    <source>
        <dbReference type="SAM" id="MobiDB-lite"/>
    </source>
</evidence>
<protein>
    <submittedName>
        <fullName evidence="9">Uncharacterized protein</fullName>
    </submittedName>
</protein>
<evidence type="ECO:0000256" key="8">
    <source>
        <dbReference type="SAM" id="Phobius"/>
    </source>
</evidence>
<evidence type="ECO:0000313" key="9">
    <source>
        <dbReference type="EMBL" id="KAF2103271.1"/>
    </source>
</evidence>
<dbReference type="AlphaFoldDB" id="A0A9P4MA26"/>
<dbReference type="EMBL" id="ML978122">
    <property type="protein sequence ID" value="KAF2103271.1"/>
    <property type="molecule type" value="Genomic_DNA"/>
</dbReference>
<keyword evidence="3" id="KW-1003">Cell membrane</keyword>
<accession>A0A9P4MA26</accession>
<feature type="transmembrane region" description="Helical" evidence="8">
    <location>
        <begin position="375"/>
        <end position="398"/>
    </location>
</feature>
<keyword evidence="10" id="KW-1185">Reference proteome</keyword>
<comment type="caution">
    <text evidence="9">The sequence shown here is derived from an EMBL/GenBank/DDBJ whole genome shotgun (WGS) entry which is preliminary data.</text>
</comment>